<feature type="transmembrane region" description="Helical" evidence="2">
    <location>
        <begin position="133"/>
        <end position="154"/>
    </location>
</feature>
<feature type="compositionally biased region" description="Basic and acidic residues" evidence="1">
    <location>
        <begin position="28"/>
        <end position="38"/>
    </location>
</feature>
<feature type="compositionally biased region" description="Low complexity" evidence="1">
    <location>
        <begin position="348"/>
        <end position="361"/>
    </location>
</feature>
<gene>
    <name evidence="3" type="ORF">FZEAL_7492</name>
</gene>
<feature type="compositionally biased region" description="Basic and acidic residues" evidence="1">
    <location>
        <begin position="428"/>
        <end position="438"/>
    </location>
</feature>
<keyword evidence="2" id="KW-0812">Transmembrane</keyword>
<feature type="region of interest" description="Disordered" evidence="1">
    <location>
        <begin position="338"/>
        <end position="365"/>
    </location>
</feature>
<reference evidence="3" key="2">
    <citation type="submission" date="2020-05" db="EMBL/GenBank/DDBJ databases">
        <authorList>
            <person name="Kim H.-S."/>
            <person name="Proctor R.H."/>
            <person name="Brown D.W."/>
        </authorList>
    </citation>
    <scope>NUCLEOTIDE SEQUENCE</scope>
    <source>
        <strain evidence="3">NRRL 22465</strain>
    </source>
</reference>
<protein>
    <submittedName>
        <fullName evidence="3">Uncharacterized protein</fullName>
    </submittedName>
</protein>
<name>A0A8H4XIE8_9HYPO</name>
<dbReference type="OrthoDB" id="5411141at2759"/>
<evidence type="ECO:0000313" key="3">
    <source>
        <dbReference type="EMBL" id="KAF4975758.1"/>
    </source>
</evidence>
<dbReference type="Proteomes" id="UP000635477">
    <property type="component" value="Unassembled WGS sequence"/>
</dbReference>
<organism evidence="3 4">
    <name type="scientific">Fusarium zealandicum</name>
    <dbReference type="NCBI Taxonomy" id="1053134"/>
    <lineage>
        <taxon>Eukaryota</taxon>
        <taxon>Fungi</taxon>
        <taxon>Dikarya</taxon>
        <taxon>Ascomycota</taxon>
        <taxon>Pezizomycotina</taxon>
        <taxon>Sordariomycetes</taxon>
        <taxon>Hypocreomycetidae</taxon>
        <taxon>Hypocreales</taxon>
        <taxon>Nectriaceae</taxon>
        <taxon>Fusarium</taxon>
        <taxon>Fusarium staphyleae species complex</taxon>
    </lineage>
</organism>
<keyword evidence="4" id="KW-1185">Reference proteome</keyword>
<evidence type="ECO:0000256" key="2">
    <source>
        <dbReference type="SAM" id="Phobius"/>
    </source>
</evidence>
<keyword evidence="2" id="KW-0472">Membrane</keyword>
<comment type="caution">
    <text evidence="3">The sequence shown here is derived from an EMBL/GenBank/DDBJ whole genome shotgun (WGS) entry which is preliminary data.</text>
</comment>
<reference evidence="3" key="1">
    <citation type="journal article" date="2020" name="BMC Genomics">
        <title>Correction to: Identification and distribution of gene clusters required for synthesis of sphingolipid metabolism inhibitors in diverse species of the filamentous fungus Fusarium.</title>
        <authorList>
            <person name="Kim H.S."/>
            <person name="Lohmar J.M."/>
            <person name="Busman M."/>
            <person name="Brown D.W."/>
            <person name="Naumann T.A."/>
            <person name="Divon H.H."/>
            <person name="Lysoe E."/>
            <person name="Uhlig S."/>
            <person name="Proctor R.H."/>
        </authorList>
    </citation>
    <scope>NUCLEOTIDE SEQUENCE</scope>
    <source>
        <strain evidence="3">NRRL 22465</strain>
    </source>
</reference>
<feature type="region of interest" description="Disordered" evidence="1">
    <location>
        <begin position="1"/>
        <end position="110"/>
    </location>
</feature>
<sequence>MAPTVDTRQSRWQMEAKRGFAGSLPDWTRADDSDHEYDVTIMRRRKQRSRVRRADSKVPLESDTESDTESQGESQGESDSEKSEDEKDTTVEEAPTTDAPSLAAPTAEGSAPIYEESSMISDTSGLHSNVHKILVGVGSVGGFLLLLGLGFIAWKAYKKRSNKNKTASVDDMAFEKPSRLENLVSKVPFIGSRFGHQGWYTIDDPSQDTLEKKQPVLENSISGRLKSDIFAPSKPKGVYHMGSNRIAPPNFNFDFDTFSPTSTTFVESTAVQVQVVARHDPKESVESLTSRHKRVPSTTPHVYDVGRRQTGFSEISSISSGFGDGDIVVTPTYQTIQSVPSQPPAVATPSRQSTRRSTGTFGRRDTVSTVASMDVRPRFRTVNSWVKQQNGHLRRAERQQSSNSDGDTPPVPVLTAPPEQEFKLMMPDGERPRPVEMV</sequence>
<evidence type="ECO:0000256" key="1">
    <source>
        <dbReference type="SAM" id="MobiDB-lite"/>
    </source>
</evidence>
<feature type="compositionally biased region" description="Basic residues" evidence="1">
    <location>
        <begin position="42"/>
        <end position="51"/>
    </location>
</feature>
<feature type="compositionally biased region" description="Acidic residues" evidence="1">
    <location>
        <begin position="62"/>
        <end position="78"/>
    </location>
</feature>
<feature type="compositionally biased region" description="Basic and acidic residues" evidence="1">
    <location>
        <begin position="79"/>
        <end position="90"/>
    </location>
</feature>
<feature type="compositionally biased region" description="Polar residues" evidence="1">
    <location>
        <begin position="1"/>
        <end position="12"/>
    </location>
</feature>
<proteinExistence type="predicted"/>
<keyword evidence="2" id="KW-1133">Transmembrane helix</keyword>
<dbReference type="EMBL" id="JABEYC010000607">
    <property type="protein sequence ID" value="KAF4975758.1"/>
    <property type="molecule type" value="Genomic_DNA"/>
</dbReference>
<accession>A0A8H4XIE8</accession>
<feature type="region of interest" description="Disordered" evidence="1">
    <location>
        <begin position="282"/>
        <end position="301"/>
    </location>
</feature>
<evidence type="ECO:0000313" key="4">
    <source>
        <dbReference type="Proteomes" id="UP000635477"/>
    </source>
</evidence>
<feature type="region of interest" description="Disordered" evidence="1">
    <location>
        <begin position="387"/>
        <end position="438"/>
    </location>
</feature>
<dbReference type="AlphaFoldDB" id="A0A8H4XIE8"/>